<dbReference type="GO" id="GO:0050811">
    <property type="term" value="F:GABA receptor binding"/>
    <property type="evidence" value="ECO:0007669"/>
    <property type="project" value="TreeGrafter"/>
</dbReference>
<feature type="coiled-coil region" evidence="21">
    <location>
        <begin position="174"/>
        <end position="201"/>
    </location>
</feature>
<feature type="compositionally biased region" description="Acidic residues" evidence="22">
    <location>
        <begin position="598"/>
        <end position="610"/>
    </location>
</feature>
<dbReference type="GO" id="GO:0006508">
    <property type="term" value="P:proteolysis"/>
    <property type="evidence" value="ECO:0007669"/>
    <property type="project" value="UniProtKB-KW"/>
</dbReference>
<feature type="domain" description="DED" evidence="23">
    <location>
        <begin position="1075"/>
        <end position="1150"/>
    </location>
</feature>
<dbReference type="Pfam" id="PF12448">
    <property type="entry name" value="Milton"/>
    <property type="match status" value="1"/>
</dbReference>
<feature type="coiled-coil region" evidence="21">
    <location>
        <begin position="104"/>
        <end position="138"/>
    </location>
</feature>
<dbReference type="EMBL" id="JAFIRN010000016">
    <property type="protein sequence ID" value="KAG5833938.1"/>
    <property type="molecule type" value="Genomic_DNA"/>
</dbReference>
<dbReference type="InterPro" id="IPR011600">
    <property type="entry name" value="Pept_C14_caspase"/>
</dbReference>
<feature type="domain" description="Caspase family p20" evidence="25">
    <location>
        <begin position="1235"/>
        <end position="1364"/>
    </location>
</feature>
<dbReference type="FunFam" id="1.10.533.10:FF:000016">
    <property type="entry name" value="CASP8 and FADD-like apoptosis regulator"/>
    <property type="match status" value="1"/>
</dbReference>
<evidence type="ECO:0000256" key="14">
    <source>
        <dbReference type="ARBA" id="ARBA00023128"/>
    </source>
</evidence>
<name>A0A9D3RKP7_ANGAN</name>
<evidence type="ECO:0000256" key="9">
    <source>
        <dbReference type="ARBA" id="ARBA00022703"/>
    </source>
</evidence>
<evidence type="ECO:0000256" key="8">
    <source>
        <dbReference type="ARBA" id="ARBA00022670"/>
    </source>
</evidence>
<evidence type="ECO:0000313" key="27">
    <source>
        <dbReference type="Proteomes" id="UP001044222"/>
    </source>
</evidence>
<dbReference type="Proteomes" id="UP001044222">
    <property type="component" value="Chromosome 16"/>
</dbReference>
<dbReference type="PROSITE" id="PS50207">
    <property type="entry name" value="CASPASE_P10"/>
    <property type="match status" value="1"/>
</dbReference>
<evidence type="ECO:0000256" key="5">
    <source>
        <dbReference type="ARBA" id="ARBA00010134"/>
    </source>
</evidence>
<dbReference type="Pfam" id="PF01335">
    <property type="entry name" value="DED"/>
    <property type="match status" value="2"/>
</dbReference>
<dbReference type="InterPro" id="IPR002138">
    <property type="entry name" value="Pept_C14_p10"/>
</dbReference>
<gene>
    <name evidence="26" type="ORF">ANANG_G00281230</name>
</gene>
<keyword evidence="11" id="KW-0378">Hydrolase</keyword>
<feature type="compositionally biased region" description="Low complexity" evidence="22">
    <location>
        <begin position="1190"/>
        <end position="1205"/>
    </location>
</feature>
<keyword evidence="9" id="KW-0053">Apoptosis</keyword>
<dbReference type="CDD" id="cd00032">
    <property type="entry name" value="CASc"/>
    <property type="match status" value="1"/>
</dbReference>
<feature type="region of interest" description="Disordered" evidence="22">
    <location>
        <begin position="579"/>
        <end position="688"/>
    </location>
</feature>
<dbReference type="Gene3D" id="3.40.50.1460">
    <property type="match status" value="1"/>
</dbReference>
<dbReference type="SMART" id="SM01423">
    <property type="entry name" value="Milton"/>
    <property type="match status" value="1"/>
</dbReference>
<comment type="caution">
    <text evidence="26">The sequence shown here is derived from an EMBL/GenBank/DDBJ whole genome shotgun (WGS) entry which is preliminary data.</text>
</comment>
<dbReference type="InterPro" id="IPR011029">
    <property type="entry name" value="DEATH-like_dom_sf"/>
</dbReference>
<dbReference type="GO" id="GO:0005739">
    <property type="term" value="C:mitochondrion"/>
    <property type="evidence" value="ECO:0007669"/>
    <property type="project" value="UniProtKB-SubCell"/>
</dbReference>
<dbReference type="PRINTS" id="PR00376">
    <property type="entry name" value="IL1BCENZYME"/>
</dbReference>
<evidence type="ECO:0000256" key="20">
    <source>
        <dbReference type="RuleBase" id="RU003971"/>
    </source>
</evidence>
<keyword evidence="15" id="KW-0865">Zymogen</keyword>
<evidence type="ECO:0000256" key="4">
    <source>
        <dbReference type="ARBA" id="ARBA00007007"/>
    </source>
</evidence>
<dbReference type="CDD" id="cd08792">
    <property type="entry name" value="DED_Caspase_8_10_r1"/>
    <property type="match status" value="1"/>
</dbReference>
<dbReference type="InterPro" id="IPR006933">
    <property type="entry name" value="HAP1_N"/>
</dbReference>
<evidence type="ECO:0000256" key="11">
    <source>
        <dbReference type="ARBA" id="ARBA00022801"/>
    </source>
</evidence>
<dbReference type="Pfam" id="PF00656">
    <property type="entry name" value="Peptidase_C14"/>
    <property type="match status" value="1"/>
</dbReference>
<evidence type="ECO:0000256" key="17">
    <source>
        <dbReference type="ARBA" id="ARBA00051626"/>
    </source>
</evidence>
<sequence>MSVEKSASSCGPDDGSKESVSGPGSGGGAGALPLCDGQDWAESPRGSPEEASTISPILAEETFRYMILSADRVEQMTKTYSDLDVVTHLLTERDRDLELAARIGQSLLQRNQLLQERNQAVEEQLTQALDQVQQLQHVLCKKDELLRMVASISEESETDSSCSTPLQNSRPLPATLTLSQLEALQSKLQQLEEDNLALRSEACHLETETMSYEEKEHQLVNDCVRELRESNSQIMALTDELSRKNDDLLRHQEDTTQLLSQMVDLQHRVKELSLEKEELRIHLQHSKDAQRQLTTELSELHSRNAECVGMLQESQEEAKQLRSRSTSSAGLRRHQSYGLIPMDCLASEIEVSMRRQLSLEGEFTFQDQKDSQKRVFQTVRAVNESSARHPAPRPIPGSAHNSVVMTAQPFQSCAPAAQLRRREEATPRTSDCGTPLGQPGTPGGSDLTSALQRLSLRRQNFLCERQFFQEERDRKLQALARAGQEGTEADWEGSGCSSPSGSAISCITNLTDLSSTSTTFKSFLPEKLQIVKPMEGSFTLHHWQQLAQPHLAAILDPHPGVLTKGFRPLSQDAVHYLTDPEEDEELAENGKSGREKQEEEEEDEEEEEEMGITFRVKCTSTPEEKRGVRKSERTPVCSSVTVLPLSHPSQAPPTSPTPPPGPLAPPPPPQQANSHILSTPAPSPAHNPGKCLSSTFSTFTFTTCRILHPSDITQVTPSSGCVSTGSVNTPSSLRSVPSTPVTPYRLSLGISSPLLCPAPTGPCSAAAGEGHLSPGVSAERASRKPAPRSLPRTPPNSPSHSPPPSPVPWETRPAPPPPTDNFLASRPAEVFLQEVYGLNLGRLRPDPPGPATPLSRDRPSVGLVERLRRLGLAGALQGAESERQRPQDAPTFLATGSGSLLNGLRRNHSLPCMAGAEPVPLQRCTPGLSPAPSLLPCPSHNPLGQPKRASCCPLFPPLLRESPIFCEQVTAIALGHGRGHLLLRIDSDLGSQEVEELKFLCRDHVPQKQLETVEAAQDLFLRLQEHGLLGEDCLFLAELLLTIRRLDLLRLLELSQREVEDSLCEQAGSYCGVSPYRKMLYELSENVTEETLKSFKFLLRLPRNRLESCTSFLDVLVEMEKQDMLREDSVDELQRVFQECNRELATKVREYAAQRAAGGPTVQSGPGREYPVRGNSESQPRVQQQPHGPSVPASSPSLSLASVSSGENPSLCLDAASRHSPDEDLEDYYKTSSQPLGYCLIINNYSFKEARVRGQFLGDRKGTDRDADLLRKVFSRLHFEVEERRDLTGEEMQKVVREFGDRDHSELGVFVCCVLSHGEKGSVHATDGTSVPIRALTLPFTSTHCPTLALKPKLFFIQACQGQELQRGALIQADGVGEEEEEEEEAYRADASSFVPDTVPDDSDFLLGMATVEDYRSFRSVTQGSIFIQELCRQLVRGCEQKEDILTIMTRVNRAVSTGVYLKSKQMPEPRYTLRKKLVLPID</sequence>
<evidence type="ECO:0000256" key="21">
    <source>
        <dbReference type="SAM" id="Coils"/>
    </source>
</evidence>
<dbReference type="PROSITE" id="PS50208">
    <property type="entry name" value="CASPASE_P20"/>
    <property type="match status" value="1"/>
</dbReference>
<feature type="domain" description="Caspase family p10" evidence="24">
    <location>
        <begin position="1395"/>
        <end position="1480"/>
    </location>
</feature>
<dbReference type="SMART" id="SM01424">
    <property type="entry name" value="HAP1_N"/>
    <property type="match status" value="1"/>
</dbReference>
<keyword evidence="13 21" id="KW-0175">Coiled coil</keyword>
<keyword evidence="10" id="KW-0677">Repeat</keyword>
<evidence type="ECO:0000313" key="26">
    <source>
        <dbReference type="EMBL" id="KAG5833938.1"/>
    </source>
</evidence>
<evidence type="ECO:0000256" key="2">
    <source>
        <dbReference type="ARBA" id="ARBA00004173"/>
    </source>
</evidence>
<dbReference type="GO" id="GO:0048311">
    <property type="term" value="P:mitochondrion distribution"/>
    <property type="evidence" value="ECO:0007669"/>
    <property type="project" value="TreeGrafter"/>
</dbReference>
<reference evidence="26" key="1">
    <citation type="submission" date="2021-01" db="EMBL/GenBank/DDBJ databases">
        <title>A chromosome-scale assembly of European eel, Anguilla anguilla.</title>
        <authorList>
            <person name="Henkel C."/>
            <person name="Jong-Raadsen S.A."/>
            <person name="Dufour S."/>
            <person name="Weltzien F.-A."/>
            <person name="Palstra A.P."/>
            <person name="Pelster B."/>
            <person name="Spaink H.P."/>
            <person name="Van Den Thillart G.E."/>
            <person name="Jansen H."/>
            <person name="Zahm M."/>
            <person name="Klopp C."/>
            <person name="Cedric C."/>
            <person name="Louis A."/>
            <person name="Berthelot C."/>
            <person name="Parey E."/>
            <person name="Roest Crollius H."/>
            <person name="Montfort J."/>
            <person name="Robinson-Rechavi M."/>
            <person name="Bucao C."/>
            <person name="Bouchez O."/>
            <person name="Gislard M."/>
            <person name="Lluch J."/>
            <person name="Milhes M."/>
            <person name="Lampietro C."/>
            <person name="Lopez Roques C."/>
            <person name="Donnadieu C."/>
            <person name="Braasch I."/>
            <person name="Desvignes T."/>
            <person name="Postlethwait J."/>
            <person name="Bobe J."/>
            <person name="Guiguen Y."/>
            <person name="Dirks R."/>
        </authorList>
    </citation>
    <scope>NUCLEOTIDE SEQUENCE</scope>
    <source>
        <strain evidence="26">Tag_6206</strain>
        <tissue evidence="26">Liver</tissue>
    </source>
</reference>
<evidence type="ECO:0000259" key="24">
    <source>
        <dbReference type="PROSITE" id="PS50207"/>
    </source>
</evidence>
<evidence type="ECO:0000256" key="7">
    <source>
        <dbReference type="ARBA" id="ARBA00022553"/>
    </source>
</evidence>
<dbReference type="SMART" id="SM00031">
    <property type="entry name" value="DED"/>
    <property type="match status" value="2"/>
</dbReference>
<dbReference type="GO" id="GO:0047496">
    <property type="term" value="P:vesicle transport along microtubule"/>
    <property type="evidence" value="ECO:0007669"/>
    <property type="project" value="TreeGrafter"/>
</dbReference>
<comment type="catalytic activity">
    <reaction evidence="17">
        <text>Strict requirement for Asp at position P1 and has a preferred cleavage sequence of (Leu/Asp/Val)-Glu-Thr-Asp-|-(Gly/Ser/Ala).</text>
        <dbReference type="EC" id="3.4.22.61"/>
    </reaction>
</comment>
<dbReference type="GO" id="GO:0031410">
    <property type="term" value="C:cytoplasmic vesicle"/>
    <property type="evidence" value="ECO:0007669"/>
    <property type="project" value="TreeGrafter"/>
</dbReference>
<comment type="similarity">
    <text evidence="4">Belongs to the milton family.</text>
</comment>
<dbReference type="EC" id="3.4.22.61" evidence="18"/>
<feature type="domain" description="DED" evidence="23">
    <location>
        <begin position="981"/>
        <end position="1054"/>
    </location>
</feature>
<evidence type="ECO:0000256" key="16">
    <source>
        <dbReference type="ARBA" id="ARBA00023242"/>
    </source>
</evidence>
<comment type="subcellular location">
    <subcellularLocation>
        <location evidence="3">Cytoplasm</location>
    </subcellularLocation>
    <subcellularLocation>
        <location evidence="2">Mitochondrion</location>
    </subcellularLocation>
    <subcellularLocation>
        <location evidence="1">Nucleus</location>
    </subcellularLocation>
</comment>
<dbReference type="GO" id="GO:0005634">
    <property type="term" value="C:nucleus"/>
    <property type="evidence" value="ECO:0007669"/>
    <property type="project" value="UniProtKB-SubCell"/>
</dbReference>
<keyword evidence="16" id="KW-0539">Nucleus</keyword>
<evidence type="ECO:0000256" key="6">
    <source>
        <dbReference type="ARBA" id="ARBA00022490"/>
    </source>
</evidence>
<keyword evidence="7" id="KW-0597">Phosphoprotein</keyword>
<dbReference type="InterPro" id="IPR029030">
    <property type="entry name" value="Caspase-like_dom_sf"/>
</dbReference>
<dbReference type="InterPro" id="IPR001875">
    <property type="entry name" value="DED_dom"/>
</dbReference>
<evidence type="ECO:0000256" key="13">
    <source>
        <dbReference type="ARBA" id="ARBA00023054"/>
    </source>
</evidence>
<evidence type="ECO:0000256" key="15">
    <source>
        <dbReference type="ARBA" id="ARBA00023145"/>
    </source>
</evidence>
<dbReference type="Pfam" id="PF04849">
    <property type="entry name" value="HAP1_N"/>
    <property type="match status" value="1"/>
</dbReference>
<accession>A0A9D3RKP7</accession>
<dbReference type="PANTHER" id="PTHR15751">
    <property type="entry name" value="TRAFFICKING KINESIN-BINDING PROTEIN"/>
    <property type="match status" value="1"/>
</dbReference>
<dbReference type="FunFam" id="3.40.50.1460:FF:000008">
    <property type="entry name" value="caspase-8 isoform X1"/>
    <property type="match status" value="1"/>
</dbReference>
<dbReference type="CDD" id="cd08334">
    <property type="entry name" value="DED_Caspase_8_10_r2"/>
    <property type="match status" value="1"/>
</dbReference>
<dbReference type="GO" id="GO:0032991">
    <property type="term" value="C:protein-containing complex"/>
    <property type="evidence" value="ECO:0007669"/>
    <property type="project" value="UniProtKB-ARBA"/>
</dbReference>
<keyword evidence="6" id="KW-0963">Cytoplasm</keyword>
<feature type="compositionally biased region" description="Pro residues" evidence="22">
    <location>
        <begin position="792"/>
        <end position="819"/>
    </location>
</feature>
<dbReference type="InterPro" id="IPR015917">
    <property type="entry name" value="Pept_C14A"/>
</dbReference>
<dbReference type="Gene3D" id="1.10.533.10">
    <property type="entry name" value="Death Domain, Fas"/>
    <property type="match status" value="2"/>
</dbReference>
<dbReference type="GO" id="GO:0098957">
    <property type="term" value="P:anterograde axonal transport of mitochondrion"/>
    <property type="evidence" value="ECO:0007669"/>
    <property type="project" value="TreeGrafter"/>
</dbReference>
<evidence type="ECO:0000256" key="22">
    <source>
        <dbReference type="SAM" id="MobiDB-lite"/>
    </source>
</evidence>
<dbReference type="SMART" id="SM00115">
    <property type="entry name" value="CASc"/>
    <property type="match status" value="1"/>
</dbReference>
<dbReference type="InterPro" id="IPR001309">
    <property type="entry name" value="Pept_C14_p20"/>
</dbReference>
<dbReference type="InterPro" id="IPR033139">
    <property type="entry name" value="Caspase_cys_AS"/>
</dbReference>
<dbReference type="GO" id="GO:0022008">
    <property type="term" value="P:neurogenesis"/>
    <property type="evidence" value="ECO:0007669"/>
    <property type="project" value="TreeGrafter"/>
</dbReference>
<dbReference type="GO" id="GO:0005886">
    <property type="term" value="C:plasma membrane"/>
    <property type="evidence" value="ECO:0007669"/>
    <property type="project" value="UniProtKB-ARBA"/>
</dbReference>
<dbReference type="PANTHER" id="PTHR15751:SF13">
    <property type="entry name" value="TRAFFICKING KINESIN-BINDING PROTEIN 2"/>
    <property type="match status" value="1"/>
</dbReference>
<feature type="region of interest" description="Disordered" evidence="22">
    <location>
        <begin position="1155"/>
        <end position="1217"/>
    </location>
</feature>
<feature type="region of interest" description="Disordered" evidence="22">
    <location>
        <begin position="1"/>
        <end position="55"/>
    </location>
</feature>
<keyword evidence="14" id="KW-0496">Mitochondrion</keyword>
<dbReference type="GO" id="GO:0006915">
    <property type="term" value="P:apoptotic process"/>
    <property type="evidence" value="ECO:0007669"/>
    <property type="project" value="UniProtKB-KW"/>
</dbReference>
<comment type="similarity">
    <text evidence="5 20">Belongs to the peptidase C14A family.</text>
</comment>
<evidence type="ECO:0000259" key="25">
    <source>
        <dbReference type="PROSITE" id="PS50208"/>
    </source>
</evidence>
<evidence type="ECO:0000259" key="23">
    <source>
        <dbReference type="PROSITE" id="PS50168"/>
    </source>
</evidence>
<dbReference type="GO" id="GO:1904115">
    <property type="term" value="C:axon cytoplasm"/>
    <property type="evidence" value="ECO:0007669"/>
    <property type="project" value="GOC"/>
</dbReference>
<dbReference type="GO" id="GO:0006605">
    <property type="term" value="P:protein targeting"/>
    <property type="evidence" value="ECO:0007669"/>
    <property type="project" value="TreeGrafter"/>
</dbReference>
<evidence type="ECO:0000256" key="10">
    <source>
        <dbReference type="ARBA" id="ARBA00022737"/>
    </source>
</evidence>
<organism evidence="26 27">
    <name type="scientific">Anguilla anguilla</name>
    <name type="common">European freshwater eel</name>
    <name type="synonym">Muraena anguilla</name>
    <dbReference type="NCBI Taxonomy" id="7936"/>
    <lineage>
        <taxon>Eukaryota</taxon>
        <taxon>Metazoa</taxon>
        <taxon>Chordata</taxon>
        <taxon>Craniata</taxon>
        <taxon>Vertebrata</taxon>
        <taxon>Euteleostomi</taxon>
        <taxon>Actinopterygii</taxon>
        <taxon>Neopterygii</taxon>
        <taxon>Teleostei</taxon>
        <taxon>Anguilliformes</taxon>
        <taxon>Anguillidae</taxon>
        <taxon>Anguilla</taxon>
    </lineage>
</organism>
<dbReference type="GO" id="GO:0017022">
    <property type="term" value="F:myosin binding"/>
    <property type="evidence" value="ECO:0007669"/>
    <property type="project" value="TreeGrafter"/>
</dbReference>
<dbReference type="GO" id="GO:0004197">
    <property type="term" value="F:cysteine-type endopeptidase activity"/>
    <property type="evidence" value="ECO:0007669"/>
    <property type="project" value="InterPro"/>
</dbReference>
<evidence type="ECO:0000256" key="12">
    <source>
        <dbReference type="ARBA" id="ARBA00022807"/>
    </source>
</evidence>
<dbReference type="SUPFAM" id="SSF47986">
    <property type="entry name" value="DEATH domain"/>
    <property type="match status" value="2"/>
</dbReference>
<dbReference type="PROSITE" id="PS01122">
    <property type="entry name" value="CASPASE_CYS"/>
    <property type="match status" value="1"/>
</dbReference>
<feature type="region of interest" description="Disordered" evidence="22">
    <location>
        <begin position="420"/>
        <end position="444"/>
    </location>
</feature>
<evidence type="ECO:0000256" key="3">
    <source>
        <dbReference type="ARBA" id="ARBA00004496"/>
    </source>
</evidence>
<protein>
    <recommendedName>
        <fullName evidence="19">Caspase-8</fullName>
        <ecNumber evidence="18">3.4.22.61</ecNumber>
    </recommendedName>
</protein>
<feature type="coiled-coil region" evidence="21">
    <location>
        <begin position="227"/>
        <end position="289"/>
    </location>
</feature>
<evidence type="ECO:0000256" key="19">
    <source>
        <dbReference type="ARBA" id="ARBA00068172"/>
    </source>
</evidence>
<dbReference type="InterPro" id="IPR022154">
    <property type="entry name" value="TRAK1/2_C"/>
</dbReference>
<dbReference type="GO" id="GO:0043065">
    <property type="term" value="P:positive regulation of apoptotic process"/>
    <property type="evidence" value="ECO:0007669"/>
    <property type="project" value="UniProtKB-ARBA"/>
</dbReference>
<dbReference type="InterPro" id="IPR051946">
    <property type="entry name" value="Intracell_Traff-Reg"/>
</dbReference>
<evidence type="ECO:0000256" key="18">
    <source>
        <dbReference type="ARBA" id="ARBA00066479"/>
    </source>
</evidence>
<keyword evidence="27" id="KW-1185">Reference proteome</keyword>
<feature type="compositionally biased region" description="Basic and acidic residues" evidence="22">
    <location>
        <begin position="622"/>
        <end position="633"/>
    </location>
</feature>
<feature type="compositionally biased region" description="Pro residues" evidence="22">
    <location>
        <begin position="650"/>
        <end position="670"/>
    </location>
</feature>
<feature type="region of interest" description="Disordered" evidence="22">
    <location>
        <begin position="767"/>
        <end position="823"/>
    </location>
</feature>
<dbReference type="GO" id="GO:0010467">
    <property type="term" value="P:gene expression"/>
    <property type="evidence" value="ECO:0007669"/>
    <property type="project" value="UniProtKB-ARBA"/>
</dbReference>
<dbReference type="SUPFAM" id="SSF52129">
    <property type="entry name" value="Caspase-like"/>
    <property type="match status" value="1"/>
</dbReference>
<keyword evidence="12" id="KW-0788">Thiol protease</keyword>
<proteinExistence type="inferred from homology"/>
<evidence type="ECO:0000256" key="1">
    <source>
        <dbReference type="ARBA" id="ARBA00004123"/>
    </source>
</evidence>
<dbReference type="PROSITE" id="PS50168">
    <property type="entry name" value="DED"/>
    <property type="match status" value="2"/>
</dbReference>
<dbReference type="GO" id="GO:0030425">
    <property type="term" value="C:dendrite"/>
    <property type="evidence" value="ECO:0007669"/>
    <property type="project" value="TreeGrafter"/>
</dbReference>
<keyword evidence="8" id="KW-0645">Protease</keyword>
<feature type="compositionally biased region" description="Polar residues" evidence="22">
    <location>
        <begin position="1175"/>
        <end position="1187"/>
    </location>
</feature>